<comment type="caution">
    <text evidence="2">The sequence shown here is derived from an EMBL/GenBank/DDBJ whole genome shotgun (WGS) entry which is preliminary data.</text>
</comment>
<reference evidence="2 3" key="1">
    <citation type="submission" date="2023-06" db="EMBL/GenBank/DDBJ databases">
        <title>Whole genome sequence of Oscillatoria calcuttensis NRMC-F 0142.</title>
        <authorList>
            <person name="Shakena Fathima T."/>
            <person name="Muralitharan G."/>
            <person name="Thajuddin N."/>
        </authorList>
    </citation>
    <scope>NUCLEOTIDE SEQUENCE [LARGE SCALE GENOMIC DNA]</scope>
    <source>
        <strain evidence="2 3">NRMC-F 0142</strain>
    </source>
</reference>
<dbReference type="RefSeq" id="WP_286004198.1">
    <property type="nucleotide sequence ID" value="NZ_JASVEJ010000009.1"/>
</dbReference>
<feature type="region of interest" description="Disordered" evidence="1">
    <location>
        <begin position="230"/>
        <end position="249"/>
    </location>
</feature>
<evidence type="ECO:0000313" key="3">
    <source>
        <dbReference type="Proteomes" id="UP001230986"/>
    </source>
</evidence>
<keyword evidence="3" id="KW-1185">Reference proteome</keyword>
<feature type="region of interest" description="Disordered" evidence="1">
    <location>
        <begin position="122"/>
        <end position="189"/>
    </location>
</feature>
<name>A0ABT7LX40_9CYAN</name>
<dbReference type="Proteomes" id="UP001230986">
    <property type="component" value="Unassembled WGS sequence"/>
</dbReference>
<feature type="compositionally biased region" description="Acidic residues" evidence="1">
    <location>
        <begin position="137"/>
        <end position="150"/>
    </location>
</feature>
<dbReference type="EMBL" id="JASVEJ010000009">
    <property type="protein sequence ID" value="MDL5056354.1"/>
    <property type="molecule type" value="Genomic_DNA"/>
</dbReference>
<organism evidence="2 3">
    <name type="scientific">Geitlerinema calcuttense NRMC-F 0142</name>
    <dbReference type="NCBI Taxonomy" id="2922238"/>
    <lineage>
        <taxon>Bacteria</taxon>
        <taxon>Bacillati</taxon>
        <taxon>Cyanobacteriota</taxon>
        <taxon>Cyanophyceae</taxon>
        <taxon>Geitlerinematales</taxon>
        <taxon>Geitlerinemataceae</taxon>
        <taxon>Geitlerinema</taxon>
    </lineage>
</organism>
<protein>
    <submittedName>
        <fullName evidence="2">Uncharacterized protein</fullName>
    </submittedName>
</protein>
<proteinExistence type="predicted"/>
<evidence type="ECO:0000256" key="1">
    <source>
        <dbReference type="SAM" id="MobiDB-lite"/>
    </source>
</evidence>
<gene>
    <name evidence="2" type="ORF">QQ055_02560</name>
</gene>
<sequence length="336" mass="36251">MRFFSKKRQKPSVELSDQSFILEPILTPSGIIDGSDDNDSSTLLLDFSSNELDSSIEPEIDSSPDLDIPDSPVVLDNLLETPLSDTEIETIDYVTSDADILPEIGTVEGVEVSDSEVTYLGEETSETEISDSPIADSVDEIGDNSQESEEIAIASTDSSDPETSDPVDTTSDIEIAPKESEMPSTEEISNDVAELAAYEETEISDSEPSASSIESSDLEVALDNDTSAVRPIDDLEGNLPENEIDSPDDSATELIDPILPPDIIPQTEFTFDSGVFTVGESGVVGIDFLFDGGAYKGELGMFSLEGMNEFEPGSEAFIQEAARRALKPIRIRSCRH</sequence>
<accession>A0ABT7LX40</accession>
<evidence type="ECO:0000313" key="2">
    <source>
        <dbReference type="EMBL" id="MDL5056354.1"/>
    </source>
</evidence>